<sequence>MADRLRDLTTRELLDEMRRRLRETHPDMGAYVFKQLLPDDMYQPLNEHHQRLVEVTMDWLEAEFAQHRRSLHSDRPGSVEDAIDWMSERLEILESKR</sequence>
<accession>A0ABY2WS20</accession>
<protein>
    <submittedName>
        <fullName evidence="1">Uncharacterized protein</fullName>
    </submittedName>
</protein>
<name>A0ABY2WS20_9RHOB</name>
<gene>
    <name evidence="1" type="ORF">FGK63_20365</name>
</gene>
<proteinExistence type="predicted"/>
<evidence type="ECO:0000313" key="2">
    <source>
        <dbReference type="Proteomes" id="UP001193035"/>
    </source>
</evidence>
<organism evidence="1 2">
    <name type="scientific">Ruegeria sediminis</name>
    <dbReference type="NCBI Taxonomy" id="2583820"/>
    <lineage>
        <taxon>Bacteria</taxon>
        <taxon>Pseudomonadati</taxon>
        <taxon>Pseudomonadota</taxon>
        <taxon>Alphaproteobacteria</taxon>
        <taxon>Rhodobacterales</taxon>
        <taxon>Roseobacteraceae</taxon>
        <taxon>Ruegeria</taxon>
    </lineage>
</organism>
<keyword evidence="2" id="KW-1185">Reference proteome</keyword>
<reference evidence="1 2" key="1">
    <citation type="submission" date="2019-05" db="EMBL/GenBank/DDBJ databases">
        <title>Ruegeria sp. nov., isolated from tidal flat.</title>
        <authorList>
            <person name="Kim W."/>
        </authorList>
    </citation>
    <scope>NUCLEOTIDE SEQUENCE [LARGE SCALE GENOMIC DNA]</scope>
    <source>
        <strain evidence="1 2">CAU 1488</strain>
    </source>
</reference>
<evidence type="ECO:0000313" key="1">
    <source>
        <dbReference type="EMBL" id="TMV02584.1"/>
    </source>
</evidence>
<dbReference type="RefSeq" id="WP_138845755.1">
    <property type="nucleotide sequence ID" value="NZ_VCPD01000012.1"/>
</dbReference>
<dbReference type="Proteomes" id="UP001193035">
    <property type="component" value="Unassembled WGS sequence"/>
</dbReference>
<comment type="caution">
    <text evidence="1">The sequence shown here is derived from an EMBL/GenBank/DDBJ whole genome shotgun (WGS) entry which is preliminary data.</text>
</comment>
<dbReference type="EMBL" id="VCPD01000012">
    <property type="protein sequence ID" value="TMV02584.1"/>
    <property type="molecule type" value="Genomic_DNA"/>
</dbReference>